<evidence type="ECO:0000256" key="1">
    <source>
        <dbReference type="ARBA" id="ARBA00004651"/>
    </source>
</evidence>
<feature type="transmembrane region" description="Helical" evidence="9">
    <location>
        <begin position="194"/>
        <end position="218"/>
    </location>
</feature>
<feature type="transmembrane region" description="Helical" evidence="9">
    <location>
        <begin position="357"/>
        <end position="380"/>
    </location>
</feature>
<dbReference type="OrthoDB" id="9775735at2"/>
<keyword evidence="3" id="KW-0813">Transport</keyword>
<evidence type="ECO:0000313" key="10">
    <source>
        <dbReference type="EMBL" id="TFF23361.1"/>
    </source>
</evidence>
<protein>
    <submittedName>
        <fullName evidence="10">BCCT family transporter</fullName>
    </submittedName>
</protein>
<organism evidence="10 11">
    <name type="scientific">Jiella endophytica</name>
    <dbReference type="NCBI Taxonomy" id="2558362"/>
    <lineage>
        <taxon>Bacteria</taxon>
        <taxon>Pseudomonadati</taxon>
        <taxon>Pseudomonadota</taxon>
        <taxon>Alphaproteobacteria</taxon>
        <taxon>Hyphomicrobiales</taxon>
        <taxon>Aurantimonadaceae</taxon>
        <taxon>Jiella</taxon>
    </lineage>
</organism>
<dbReference type="GO" id="GO:0005886">
    <property type="term" value="C:plasma membrane"/>
    <property type="evidence" value="ECO:0007669"/>
    <property type="project" value="UniProtKB-SubCell"/>
</dbReference>
<comment type="similarity">
    <text evidence="2">Belongs to the BCCT transporter (TC 2.A.15) family.</text>
</comment>
<dbReference type="Pfam" id="PF02028">
    <property type="entry name" value="BCCT"/>
    <property type="match status" value="1"/>
</dbReference>
<evidence type="ECO:0000256" key="7">
    <source>
        <dbReference type="ARBA" id="ARBA00023136"/>
    </source>
</evidence>
<dbReference type="GO" id="GO:0022857">
    <property type="term" value="F:transmembrane transporter activity"/>
    <property type="evidence" value="ECO:0007669"/>
    <property type="project" value="InterPro"/>
</dbReference>
<dbReference type="PANTHER" id="PTHR30047:SF7">
    <property type="entry name" value="HIGH-AFFINITY CHOLINE TRANSPORT PROTEIN"/>
    <property type="match status" value="1"/>
</dbReference>
<keyword evidence="11" id="KW-1185">Reference proteome</keyword>
<dbReference type="InterPro" id="IPR018093">
    <property type="entry name" value="BCCT_CS"/>
</dbReference>
<keyword evidence="5 9" id="KW-0812">Transmembrane</keyword>
<comment type="subcellular location">
    <subcellularLocation>
        <location evidence="1">Cell membrane</location>
        <topology evidence="1">Multi-pass membrane protein</topology>
    </subcellularLocation>
</comment>
<evidence type="ECO:0000256" key="6">
    <source>
        <dbReference type="ARBA" id="ARBA00022989"/>
    </source>
</evidence>
<feature type="transmembrane region" description="Helical" evidence="9">
    <location>
        <begin position="414"/>
        <end position="443"/>
    </location>
</feature>
<reference evidence="10 11" key="1">
    <citation type="submission" date="2019-03" db="EMBL/GenBank/DDBJ databases">
        <title>Jiella endophytica sp. nov., a novel endophytic bacterium isolated from root of Ficus microcarpa Linn. f.</title>
        <authorList>
            <person name="Tuo L."/>
        </authorList>
    </citation>
    <scope>NUCLEOTIDE SEQUENCE [LARGE SCALE GENOMIC DNA]</scope>
    <source>
        <strain evidence="10 11">CBS5Q-3</strain>
    </source>
</reference>
<evidence type="ECO:0000256" key="5">
    <source>
        <dbReference type="ARBA" id="ARBA00022692"/>
    </source>
</evidence>
<feature type="transmembrane region" description="Helical" evidence="9">
    <location>
        <begin position="155"/>
        <end position="173"/>
    </location>
</feature>
<keyword evidence="6 9" id="KW-1133">Transmembrane helix</keyword>
<feature type="transmembrane region" description="Helical" evidence="9">
    <location>
        <begin position="101"/>
        <end position="121"/>
    </location>
</feature>
<dbReference type="PROSITE" id="PS01303">
    <property type="entry name" value="BCCT"/>
    <property type="match status" value="1"/>
</dbReference>
<gene>
    <name evidence="10" type="ORF">E3C22_11050</name>
</gene>
<proteinExistence type="inferred from homology"/>
<feature type="transmembrane region" description="Helical" evidence="9">
    <location>
        <begin position="60"/>
        <end position="81"/>
    </location>
</feature>
<feature type="transmembrane region" description="Helical" evidence="9">
    <location>
        <begin position="272"/>
        <end position="292"/>
    </location>
</feature>
<comment type="caution">
    <text evidence="10">The sequence shown here is derived from an EMBL/GenBank/DDBJ whole genome shotgun (WGS) entry which is preliminary data.</text>
</comment>
<dbReference type="EMBL" id="SOZD01000003">
    <property type="protein sequence ID" value="TFF23361.1"/>
    <property type="molecule type" value="Genomic_DNA"/>
</dbReference>
<feature type="transmembrane region" description="Helical" evidence="9">
    <location>
        <begin position="455"/>
        <end position="474"/>
    </location>
</feature>
<feature type="transmembrane region" description="Helical" evidence="9">
    <location>
        <begin position="20"/>
        <end position="40"/>
    </location>
</feature>
<keyword evidence="4" id="KW-1003">Cell membrane</keyword>
<accession>A0A4Y8RLN0</accession>
<dbReference type="Proteomes" id="UP000298179">
    <property type="component" value="Unassembled WGS sequence"/>
</dbReference>
<feature type="region of interest" description="Disordered" evidence="8">
    <location>
        <begin position="522"/>
        <end position="547"/>
    </location>
</feature>
<evidence type="ECO:0000256" key="3">
    <source>
        <dbReference type="ARBA" id="ARBA00022448"/>
    </source>
</evidence>
<keyword evidence="7 9" id="KW-0472">Membrane</keyword>
<feature type="transmembrane region" description="Helical" evidence="9">
    <location>
        <begin position="327"/>
        <end position="345"/>
    </location>
</feature>
<evidence type="ECO:0000256" key="9">
    <source>
        <dbReference type="SAM" id="Phobius"/>
    </source>
</evidence>
<evidence type="ECO:0000256" key="2">
    <source>
        <dbReference type="ARBA" id="ARBA00005658"/>
    </source>
</evidence>
<sequence length="547" mass="59927">MRAEGGTGVATGRLGPFPHVCRPVFLISAALILGFLVFGAGFPESADTVFQGAQGAIADYFGWFLIIVTNLALVLTVYIAFSRYGDIRLGAQTETPQYGLFSWIAMLFSAGIGIGLLYWAVAEPLFHFFSPPVGEPESVEAAKQAMVLAFFDWGLHGWGIYCIVALSLAYFHYRQGLPLSIRSVLYPLIGERIYGPWGHAVDILAVFGTMFGVVTSLGLGVMQINSGLETFLGLPNNIFVQLVLIAVITACATVSVMLGLDGGIKRISNFNIYLSFALLAFVVIVGPTLFIFDSFIENVGNYFAGLVHWSFWVESYSGTDWQVDWTLFYWAWWISWSPFVGVFIARISRGRTIREFLLGVLLIPTTLLFFWFTAFGGTAIKLELDGNPGLIEATKESYGQAIFKLIEFFPGTPLIGGIIIVMIVVWFVTSSDSASFVIDMLTAGGHSDPPKIQRLFWAITEGAIAAMLLVAGGLKALQAAAVVAGFPFAFVLLTMMYSLLRGLGRDKLILYRADQWYQTERETDVNTPDPYRDEHALKGPPEVASGA</sequence>
<feature type="compositionally biased region" description="Basic and acidic residues" evidence="8">
    <location>
        <begin position="522"/>
        <end position="537"/>
    </location>
</feature>
<name>A0A4Y8RLN0_9HYPH</name>
<feature type="transmembrane region" description="Helical" evidence="9">
    <location>
        <begin position="480"/>
        <end position="500"/>
    </location>
</feature>
<evidence type="ECO:0000256" key="4">
    <source>
        <dbReference type="ARBA" id="ARBA00022475"/>
    </source>
</evidence>
<dbReference type="NCBIfam" id="TIGR00842">
    <property type="entry name" value="bcct"/>
    <property type="match status" value="1"/>
</dbReference>
<dbReference type="AlphaFoldDB" id="A0A4Y8RLN0"/>
<dbReference type="PANTHER" id="PTHR30047">
    <property type="entry name" value="HIGH-AFFINITY CHOLINE TRANSPORT PROTEIN-RELATED"/>
    <property type="match status" value="1"/>
</dbReference>
<evidence type="ECO:0000256" key="8">
    <source>
        <dbReference type="SAM" id="MobiDB-lite"/>
    </source>
</evidence>
<dbReference type="InterPro" id="IPR000060">
    <property type="entry name" value="BCCT_transptr"/>
</dbReference>
<feature type="transmembrane region" description="Helical" evidence="9">
    <location>
        <begin position="238"/>
        <end position="260"/>
    </location>
</feature>
<evidence type="ECO:0000313" key="11">
    <source>
        <dbReference type="Proteomes" id="UP000298179"/>
    </source>
</evidence>